<accession>A0A0L9TDU3</accession>
<keyword evidence="1" id="KW-0862">Zinc</keyword>
<dbReference type="GO" id="GO:0008270">
    <property type="term" value="F:zinc ion binding"/>
    <property type="evidence" value="ECO:0007669"/>
    <property type="project" value="UniProtKB-KW"/>
</dbReference>
<dbReference type="Gramene" id="KOM28329">
    <property type="protein sequence ID" value="KOM28329"/>
    <property type="gene ID" value="LR48_Vigan525s000200"/>
</dbReference>
<reference evidence="5" key="1">
    <citation type="journal article" date="2015" name="Proc. Natl. Acad. Sci. U.S.A.">
        <title>Genome sequencing of adzuki bean (Vigna angularis) provides insight into high starch and low fat accumulation and domestication.</title>
        <authorList>
            <person name="Yang K."/>
            <person name="Tian Z."/>
            <person name="Chen C."/>
            <person name="Luo L."/>
            <person name="Zhao B."/>
            <person name="Wang Z."/>
            <person name="Yu L."/>
            <person name="Li Y."/>
            <person name="Sun Y."/>
            <person name="Li W."/>
            <person name="Chen Y."/>
            <person name="Li Y."/>
            <person name="Zhang Y."/>
            <person name="Ai D."/>
            <person name="Zhao J."/>
            <person name="Shang C."/>
            <person name="Ma Y."/>
            <person name="Wu B."/>
            <person name="Wang M."/>
            <person name="Gao L."/>
            <person name="Sun D."/>
            <person name="Zhang P."/>
            <person name="Guo F."/>
            <person name="Wang W."/>
            <person name="Li Y."/>
            <person name="Wang J."/>
            <person name="Varshney R.K."/>
            <person name="Wang J."/>
            <person name="Ling H.Q."/>
            <person name="Wan P."/>
        </authorList>
    </citation>
    <scope>NUCLEOTIDE SEQUENCE</scope>
    <source>
        <strain evidence="5">cv. Jingnong 6</strain>
    </source>
</reference>
<keyword evidence="1" id="KW-0863">Zinc-finger</keyword>
<dbReference type="SUPFAM" id="SSF57756">
    <property type="entry name" value="Retrovirus zinc finger-like domains"/>
    <property type="match status" value="1"/>
</dbReference>
<proteinExistence type="predicted"/>
<dbReference type="SMART" id="SM00343">
    <property type="entry name" value="ZnF_C2HC"/>
    <property type="match status" value="2"/>
</dbReference>
<feature type="region of interest" description="Disordered" evidence="2">
    <location>
        <begin position="72"/>
        <end position="102"/>
    </location>
</feature>
<dbReference type="InterPro" id="IPR001878">
    <property type="entry name" value="Znf_CCHC"/>
</dbReference>
<sequence>MLHLLPRKSEFKSSNFSLKLTHLLSKITHRHPLRFHFRYRRNIPYTVSIVLNRTELKSELLAWEAIHEGKCPPRAQGVEEGGGSIPWPATSSTEGSDPSLVASVTLDGEPLHGVWSGETQCSCVSLGERDSSLTNARCHGEKSLESVSGMHVVDEERTEILFSLPSLYDFPTFSLRSPPSHLLRSRFRHHRRTPGDKDFNDHLCGCEQKEKPLQRTELMAPTPPSQPTERDASDHNRLLKSVIGVLQQQNAALEQQITIVLQRTSTSYGNKRTEWSLESFLRHHPSKFNEKCLPGELEKVNALKKNVTVVEQHMKQQQQVVRGTTSSRNNTNSRRTRRTPYARTELPSISSGSQAQPWVATNRSEQKKTIKCFKCGGPHFRSSCPQLVEAKYCLQCGGSGHVKNECNMGERAGLGPPNAGRGQQGRGGRAQVG</sequence>
<protein>
    <recommendedName>
        <fullName evidence="3">CCHC-type domain-containing protein</fullName>
    </recommendedName>
</protein>
<dbReference type="PROSITE" id="PS50158">
    <property type="entry name" value="ZF_CCHC"/>
    <property type="match status" value="1"/>
</dbReference>
<feature type="region of interest" description="Disordered" evidence="2">
    <location>
        <begin position="413"/>
        <end position="433"/>
    </location>
</feature>
<feature type="region of interest" description="Disordered" evidence="2">
    <location>
        <begin position="210"/>
        <end position="233"/>
    </location>
</feature>
<organism evidence="4 5">
    <name type="scientific">Phaseolus angularis</name>
    <name type="common">Azuki bean</name>
    <name type="synonym">Vigna angularis</name>
    <dbReference type="NCBI Taxonomy" id="3914"/>
    <lineage>
        <taxon>Eukaryota</taxon>
        <taxon>Viridiplantae</taxon>
        <taxon>Streptophyta</taxon>
        <taxon>Embryophyta</taxon>
        <taxon>Tracheophyta</taxon>
        <taxon>Spermatophyta</taxon>
        <taxon>Magnoliopsida</taxon>
        <taxon>eudicotyledons</taxon>
        <taxon>Gunneridae</taxon>
        <taxon>Pentapetalae</taxon>
        <taxon>rosids</taxon>
        <taxon>fabids</taxon>
        <taxon>Fabales</taxon>
        <taxon>Fabaceae</taxon>
        <taxon>Papilionoideae</taxon>
        <taxon>50 kb inversion clade</taxon>
        <taxon>NPAAA clade</taxon>
        <taxon>indigoferoid/millettioid clade</taxon>
        <taxon>Phaseoleae</taxon>
        <taxon>Vigna</taxon>
    </lineage>
</organism>
<feature type="compositionally biased region" description="Polar residues" evidence="2">
    <location>
        <begin position="347"/>
        <end position="359"/>
    </location>
</feature>
<feature type="compositionally biased region" description="Gly residues" evidence="2">
    <location>
        <begin position="422"/>
        <end position="433"/>
    </location>
</feature>
<dbReference type="Proteomes" id="UP000053144">
    <property type="component" value="Unassembled WGS sequence"/>
</dbReference>
<dbReference type="EMBL" id="KQ258428">
    <property type="protein sequence ID" value="KOM28329.1"/>
    <property type="molecule type" value="Genomic_DNA"/>
</dbReference>
<dbReference type="AlphaFoldDB" id="A0A0L9TDU3"/>
<evidence type="ECO:0000256" key="2">
    <source>
        <dbReference type="SAM" id="MobiDB-lite"/>
    </source>
</evidence>
<feature type="region of interest" description="Disordered" evidence="2">
    <location>
        <begin position="314"/>
        <end position="359"/>
    </location>
</feature>
<evidence type="ECO:0000313" key="5">
    <source>
        <dbReference type="Proteomes" id="UP000053144"/>
    </source>
</evidence>
<dbReference type="GO" id="GO:0003676">
    <property type="term" value="F:nucleic acid binding"/>
    <property type="evidence" value="ECO:0007669"/>
    <property type="project" value="InterPro"/>
</dbReference>
<name>A0A0L9TDU3_PHAAN</name>
<evidence type="ECO:0000259" key="3">
    <source>
        <dbReference type="PROSITE" id="PS50158"/>
    </source>
</evidence>
<dbReference type="Gene3D" id="4.10.60.10">
    <property type="entry name" value="Zinc finger, CCHC-type"/>
    <property type="match status" value="1"/>
</dbReference>
<feature type="compositionally biased region" description="Low complexity" evidence="2">
    <location>
        <begin position="324"/>
        <end position="333"/>
    </location>
</feature>
<keyword evidence="1" id="KW-0479">Metal-binding</keyword>
<dbReference type="InterPro" id="IPR036875">
    <property type="entry name" value="Znf_CCHC_sf"/>
</dbReference>
<gene>
    <name evidence="4" type="ORF">LR48_Vigan525s000200</name>
</gene>
<evidence type="ECO:0000256" key="1">
    <source>
        <dbReference type="PROSITE-ProRule" id="PRU00047"/>
    </source>
</evidence>
<evidence type="ECO:0000313" key="4">
    <source>
        <dbReference type="EMBL" id="KOM28329.1"/>
    </source>
</evidence>
<feature type="domain" description="CCHC-type" evidence="3">
    <location>
        <begin position="393"/>
        <end position="406"/>
    </location>
</feature>